<dbReference type="GO" id="GO:0005737">
    <property type="term" value="C:cytoplasm"/>
    <property type="evidence" value="ECO:0007669"/>
    <property type="project" value="UniProtKB-SubCell"/>
</dbReference>
<keyword evidence="2" id="KW-0678">Repressor</keyword>
<dbReference type="GO" id="GO:0042256">
    <property type="term" value="P:cytosolic ribosome assembly"/>
    <property type="evidence" value="ECO:0007669"/>
    <property type="project" value="UniProtKB-UniRule"/>
</dbReference>
<dbReference type="HAMAP" id="MF_01477">
    <property type="entry name" value="Iojap_RsfS"/>
    <property type="match status" value="1"/>
</dbReference>
<dbReference type="GO" id="GO:0043023">
    <property type="term" value="F:ribosomal large subunit binding"/>
    <property type="evidence" value="ECO:0007669"/>
    <property type="project" value="TreeGrafter"/>
</dbReference>
<comment type="subcellular location">
    <subcellularLocation>
        <location evidence="2">Cytoplasm</location>
    </subcellularLocation>
</comment>
<dbReference type="EMBL" id="FNSN01000003">
    <property type="protein sequence ID" value="SEC01161.1"/>
    <property type="molecule type" value="Genomic_DNA"/>
</dbReference>
<sequence length="133" mass="14566">MSASSSAIETARLIGKAADDKQAEEILALDVSERMPFSDIFVIASAASERQVKSIADEIEEQLIASGRKILRQEGRAAGRWILLDFSDVIVHVQHGEERVFYALERLWQDCPVVDLGLPEHSAAASDEDEASA</sequence>
<dbReference type="OrthoDB" id="9793681at2"/>
<dbReference type="Gene3D" id="3.30.460.10">
    <property type="entry name" value="Beta Polymerase, domain 2"/>
    <property type="match status" value="1"/>
</dbReference>
<accession>A0A1H4P0Z5</accession>
<dbReference type="GO" id="GO:0090071">
    <property type="term" value="P:negative regulation of ribosome biogenesis"/>
    <property type="evidence" value="ECO:0007669"/>
    <property type="project" value="UniProtKB-UniRule"/>
</dbReference>
<protein>
    <recommendedName>
        <fullName evidence="2">Ribosomal silencing factor RsfS</fullName>
    </recommendedName>
</protein>
<reference evidence="3 4" key="1">
    <citation type="submission" date="2016-10" db="EMBL/GenBank/DDBJ databases">
        <authorList>
            <person name="de Groot N.N."/>
        </authorList>
    </citation>
    <scope>NUCLEOTIDE SEQUENCE [LARGE SCALE GENOMIC DNA]</scope>
    <source>
        <strain evidence="3 4">DSM 10495</strain>
    </source>
</reference>
<proteinExistence type="inferred from homology"/>
<dbReference type="NCBIfam" id="TIGR00090">
    <property type="entry name" value="rsfS_iojap_ybeB"/>
    <property type="match status" value="1"/>
</dbReference>
<dbReference type="Pfam" id="PF02410">
    <property type="entry name" value="RsfS"/>
    <property type="match status" value="1"/>
</dbReference>
<keyword evidence="2" id="KW-0963">Cytoplasm</keyword>
<dbReference type="Proteomes" id="UP000182652">
    <property type="component" value="Unassembled WGS sequence"/>
</dbReference>
<evidence type="ECO:0000256" key="1">
    <source>
        <dbReference type="ARBA" id="ARBA00010574"/>
    </source>
</evidence>
<name>A0A1H4P0Z5_9MICC</name>
<comment type="subunit">
    <text evidence="2">Interacts with ribosomal protein uL14 (rplN).</text>
</comment>
<dbReference type="PANTHER" id="PTHR21043">
    <property type="entry name" value="IOJAP SUPERFAMILY ORTHOLOG"/>
    <property type="match status" value="1"/>
</dbReference>
<dbReference type="RefSeq" id="WP_066210481.1">
    <property type="nucleotide sequence ID" value="NZ_CP049819.1"/>
</dbReference>
<evidence type="ECO:0000313" key="4">
    <source>
        <dbReference type="Proteomes" id="UP000182652"/>
    </source>
</evidence>
<dbReference type="InterPro" id="IPR043519">
    <property type="entry name" value="NT_sf"/>
</dbReference>
<organism evidence="3 4">
    <name type="scientific">Arthrobacter woluwensis</name>
    <dbReference type="NCBI Taxonomy" id="156980"/>
    <lineage>
        <taxon>Bacteria</taxon>
        <taxon>Bacillati</taxon>
        <taxon>Actinomycetota</taxon>
        <taxon>Actinomycetes</taxon>
        <taxon>Micrococcales</taxon>
        <taxon>Micrococcaceae</taxon>
        <taxon>Arthrobacter</taxon>
    </lineage>
</organism>
<dbReference type="InterPro" id="IPR004394">
    <property type="entry name" value="Iojap/RsfS/C7orf30"/>
</dbReference>
<dbReference type="AlphaFoldDB" id="A0A1H4P0Z5"/>
<keyword evidence="2" id="KW-0810">Translation regulation</keyword>
<keyword evidence="4" id="KW-1185">Reference proteome</keyword>
<comment type="similarity">
    <text evidence="1 2">Belongs to the Iojap/RsfS family.</text>
</comment>
<dbReference type="GO" id="GO:0017148">
    <property type="term" value="P:negative regulation of translation"/>
    <property type="evidence" value="ECO:0007669"/>
    <property type="project" value="UniProtKB-UniRule"/>
</dbReference>
<gene>
    <name evidence="2" type="primary">rsfS</name>
    <name evidence="3" type="ORF">SAMN04489745_1839</name>
</gene>
<dbReference type="PANTHER" id="PTHR21043:SF0">
    <property type="entry name" value="MITOCHONDRIAL ASSEMBLY OF RIBOSOMAL LARGE SUBUNIT PROTEIN 1"/>
    <property type="match status" value="1"/>
</dbReference>
<dbReference type="SUPFAM" id="SSF81301">
    <property type="entry name" value="Nucleotidyltransferase"/>
    <property type="match status" value="1"/>
</dbReference>
<comment type="function">
    <text evidence="2">Functions as a ribosomal silencing factor. Interacts with ribosomal protein uL14 (rplN), blocking formation of intersubunit bridge B8. Prevents association of the 30S and 50S ribosomal subunits and the formation of functional ribosomes, thus repressing translation.</text>
</comment>
<dbReference type="STRING" id="156980.SAMN04489745_1839"/>
<evidence type="ECO:0000256" key="2">
    <source>
        <dbReference type="HAMAP-Rule" id="MF_01477"/>
    </source>
</evidence>
<evidence type="ECO:0000313" key="3">
    <source>
        <dbReference type="EMBL" id="SEC01161.1"/>
    </source>
</evidence>